<dbReference type="Proteomes" id="UP000712600">
    <property type="component" value="Unassembled WGS sequence"/>
</dbReference>
<sequence>MGSHSKRGLRERERKKVADLEYTSPDQPVEACQFLHGEAEVLSKSRLVKSSPVKSSLGYLPSPLRSTSCFSPRTLPPASPIEDRGTAIPIEDRDRVIPERLRLCGVIVKGLPVALGKDDRIAWFWTSWSKVCDSDRIVPSPSRSASEPWCWVGRSVMFLFDCWLAGWPFISNPGCWTVDRSCSCLIVGRWVDLCLGRFGGVTSILHRLQDIIRSLELPLYDKNHWQNTASGSPLEGTPVPRIPARRNSGSPLWSFPGIKFLQAPGMTPASGSPLEGTPVPGIPVGTKIHTVDFHLNNESRKTLISQMSGYLLIPHAKQSEHEVEASAMRAVGKIPSSNNLRQQNLVESQLEITKTESCLIALSDKFALNVPPPCLSPRTPYILAPRKWICYGLRETASKGRRKDLRVPDKRPCGLTGTSGSQTRSKDPKRASAPPPQPQGS</sequence>
<evidence type="ECO:0000256" key="1">
    <source>
        <dbReference type="SAM" id="MobiDB-lite"/>
    </source>
</evidence>
<evidence type="ECO:0000313" key="3">
    <source>
        <dbReference type="Proteomes" id="UP000712600"/>
    </source>
</evidence>
<proteinExistence type="predicted"/>
<gene>
    <name evidence="2" type="ORF">F2Q69_00042260</name>
</gene>
<feature type="region of interest" description="Disordered" evidence="1">
    <location>
        <begin position="399"/>
        <end position="441"/>
    </location>
</feature>
<dbReference type="EMBL" id="QGKX02001621">
    <property type="protein sequence ID" value="KAF3502334.1"/>
    <property type="molecule type" value="Genomic_DNA"/>
</dbReference>
<feature type="compositionally biased region" description="Basic and acidic residues" evidence="1">
    <location>
        <begin position="8"/>
        <end position="19"/>
    </location>
</feature>
<name>A0A8S9NB98_BRACR</name>
<comment type="caution">
    <text evidence="2">The sequence shown here is derived from an EMBL/GenBank/DDBJ whole genome shotgun (WGS) entry which is preliminary data.</text>
</comment>
<accession>A0A8S9NB98</accession>
<feature type="region of interest" description="Disordered" evidence="1">
    <location>
        <begin position="1"/>
        <end position="22"/>
    </location>
</feature>
<organism evidence="2 3">
    <name type="scientific">Brassica cretica</name>
    <name type="common">Mustard</name>
    <dbReference type="NCBI Taxonomy" id="69181"/>
    <lineage>
        <taxon>Eukaryota</taxon>
        <taxon>Viridiplantae</taxon>
        <taxon>Streptophyta</taxon>
        <taxon>Embryophyta</taxon>
        <taxon>Tracheophyta</taxon>
        <taxon>Spermatophyta</taxon>
        <taxon>Magnoliopsida</taxon>
        <taxon>eudicotyledons</taxon>
        <taxon>Gunneridae</taxon>
        <taxon>Pentapetalae</taxon>
        <taxon>rosids</taxon>
        <taxon>malvids</taxon>
        <taxon>Brassicales</taxon>
        <taxon>Brassicaceae</taxon>
        <taxon>Brassiceae</taxon>
        <taxon>Brassica</taxon>
    </lineage>
</organism>
<reference evidence="2" key="1">
    <citation type="submission" date="2019-12" db="EMBL/GenBank/DDBJ databases">
        <title>Genome sequencing and annotation of Brassica cretica.</title>
        <authorList>
            <person name="Studholme D.J."/>
            <person name="Sarris P."/>
        </authorList>
    </citation>
    <scope>NUCLEOTIDE SEQUENCE</scope>
    <source>
        <strain evidence="2">PFS-109/04</strain>
        <tissue evidence="2">Leaf</tissue>
    </source>
</reference>
<dbReference type="AlphaFoldDB" id="A0A8S9NB98"/>
<protein>
    <submittedName>
        <fullName evidence="2">Uncharacterized protein</fullName>
    </submittedName>
</protein>
<evidence type="ECO:0000313" key="2">
    <source>
        <dbReference type="EMBL" id="KAF3502334.1"/>
    </source>
</evidence>